<gene>
    <name evidence="2" type="ORF">FF38_08906</name>
</gene>
<dbReference type="Proteomes" id="UP000037069">
    <property type="component" value="Unassembled WGS sequence"/>
</dbReference>
<feature type="compositionally biased region" description="Polar residues" evidence="1">
    <location>
        <begin position="148"/>
        <end position="158"/>
    </location>
</feature>
<proteinExistence type="predicted"/>
<comment type="caution">
    <text evidence="2">The sequence shown here is derived from an EMBL/GenBank/DDBJ whole genome shotgun (WGS) entry which is preliminary data.</text>
</comment>
<evidence type="ECO:0000313" key="3">
    <source>
        <dbReference type="Proteomes" id="UP000037069"/>
    </source>
</evidence>
<dbReference type="OrthoDB" id="20825at2759"/>
<protein>
    <submittedName>
        <fullName evidence="2">Uncharacterized protein</fullName>
    </submittedName>
</protein>
<name>A0A0L0BWW0_LUCCU</name>
<dbReference type="AlphaFoldDB" id="A0A0L0BWW0"/>
<evidence type="ECO:0000313" key="2">
    <source>
        <dbReference type="EMBL" id="KNC24522.1"/>
    </source>
</evidence>
<organism evidence="2 3">
    <name type="scientific">Lucilia cuprina</name>
    <name type="common">Green bottle fly</name>
    <name type="synonym">Australian sheep blowfly</name>
    <dbReference type="NCBI Taxonomy" id="7375"/>
    <lineage>
        <taxon>Eukaryota</taxon>
        <taxon>Metazoa</taxon>
        <taxon>Ecdysozoa</taxon>
        <taxon>Arthropoda</taxon>
        <taxon>Hexapoda</taxon>
        <taxon>Insecta</taxon>
        <taxon>Pterygota</taxon>
        <taxon>Neoptera</taxon>
        <taxon>Endopterygota</taxon>
        <taxon>Diptera</taxon>
        <taxon>Brachycera</taxon>
        <taxon>Muscomorpha</taxon>
        <taxon>Oestroidea</taxon>
        <taxon>Calliphoridae</taxon>
        <taxon>Luciliinae</taxon>
        <taxon>Lucilia</taxon>
    </lineage>
</organism>
<evidence type="ECO:0000256" key="1">
    <source>
        <dbReference type="SAM" id="MobiDB-lite"/>
    </source>
</evidence>
<feature type="region of interest" description="Disordered" evidence="1">
    <location>
        <begin position="128"/>
        <end position="158"/>
    </location>
</feature>
<reference evidence="2 3" key="1">
    <citation type="journal article" date="2015" name="Nat. Commun.">
        <title>Lucilia cuprina genome unlocks parasitic fly biology to underpin future interventions.</title>
        <authorList>
            <person name="Anstead C.A."/>
            <person name="Korhonen P.K."/>
            <person name="Young N.D."/>
            <person name="Hall R.S."/>
            <person name="Jex A.R."/>
            <person name="Murali S.C."/>
            <person name="Hughes D.S."/>
            <person name="Lee S.F."/>
            <person name="Perry T."/>
            <person name="Stroehlein A.J."/>
            <person name="Ansell B.R."/>
            <person name="Breugelmans B."/>
            <person name="Hofmann A."/>
            <person name="Qu J."/>
            <person name="Dugan S."/>
            <person name="Lee S.L."/>
            <person name="Chao H."/>
            <person name="Dinh H."/>
            <person name="Han Y."/>
            <person name="Doddapaneni H.V."/>
            <person name="Worley K.C."/>
            <person name="Muzny D.M."/>
            <person name="Ioannidis P."/>
            <person name="Waterhouse R.M."/>
            <person name="Zdobnov E.M."/>
            <person name="James P.J."/>
            <person name="Bagnall N.H."/>
            <person name="Kotze A.C."/>
            <person name="Gibbs R.A."/>
            <person name="Richards S."/>
            <person name="Batterham P."/>
            <person name="Gasser R.B."/>
        </authorList>
    </citation>
    <scope>NUCLEOTIDE SEQUENCE [LARGE SCALE GENOMIC DNA]</scope>
    <source>
        <strain evidence="2 3">LS</strain>
        <tissue evidence="2">Full body</tissue>
    </source>
</reference>
<dbReference type="EMBL" id="JRES01001220">
    <property type="protein sequence ID" value="KNC24522.1"/>
    <property type="molecule type" value="Genomic_DNA"/>
</dbReference>
<keyword evidence="3" id="KW-1185">Reference proteome</keyword>
<accession>A0A0L0BWW0</accession>
<sequence>MQRHAEGHGNLWHKQAIVLNENHHQQQLYEQQRQQQQHQQQQQQQMLQQKTDINLALANQLILSTSSSTATNVTALTDTTTTTTAEVEVETETSSTVLSAVSHEESGLATATTSPSYGSSIIKGAITASTPLSSSPTPPQLQLPQTTEDVAQKTSPNISPNVHLQTPSTNALNSFTVIPSAHTVTTAKASSSSASKPNDWVVIPVFADIVKLALAGREDCLQR</sequence>